<keyword evidence="1" id="KW-0285">Flavoprotein</keyword>
<keyword evidence="6" id="KW-1185">Reference proteome</keyword>
<name>A0A9P7W3Y8_9AGAR</name>
<feature type="domain" description="FAD-binding" evidence="4">
    <location>
        <begin position="5"/>
        <end position="332"/>
    </location>
</feature>
<dbReference type="PRINTS" id="PR00420">
    <property type="entry name" value="RNGMNOXGNASE"/>
</dbReference>
<dbReference type="PANTHER" id="PTHR46720">
    <property type="entry name" value="HYDROXYLASE, PUTATIVE (AFU_ORTHOLOGUE AFUA_3G01460)-RELATED"/>
    <property type="match status" value="1"/>
</dbReference>
<evidence type="ECO:0000256" key="1">
    <source>
        <dbReference type="ARBA" id="ARBA00022630"/>
    </source>
</evidence>
<dbReference type="InterPro" id="IPR002938">
    <property type="entry name" value="FAD-bd"/>
</dbReference>
<dbReference type="RefSeq" id="XP_043045703.1">
    <property type="nucleotide sequence ID" value="XM_043190231.1"/>
</dbReference>
<dbReference type="GO" id="GO:0016491">
    <property type="term" value="F:oxidoreductase activity"/>
    <property type="evidence" value="ECO:0007669"/>
    <property type="project" value="UniProtKB-KW"/>
</dbReference>
<dbReference type="SUPFAM" id="SSF51905">
    <property type="entry name" value="FAD/NAD(P)-binding domain"/>
    <property type="match status" value="1"/>
</dbReference>
<dbReference type="GO" id="GO:0071949">
    <property type="term" value="F:FAD binding"/>
    <property type="evidence" value="ECO:0007669"/>
    <property type="project" value="InterPro"/>
</dbReference>
<comment type="caution">
    <text evidence="5">The sequence shown here is derived from an EMBL/GenBank/DDBJ whole genome shotgun (WGS) entry which is preliminary data.</text>
</comment>
<accession>A0A9P7W3Y8</accession>
<evidence type="ECO:0000313" key="5">
    <source>
        <dbReference type="EMBL" id="KAG7452203.1"/>
    </source>
</evidence>
<keyword evidence="3" id="KW-0560">Oxidoreductase</keyword>
<dbReference type="Proteomes" id="UP000812287">
    <property type="component" value="Unassembled WGS sequence"/>
</dbReference>
<dbReference type="Gene3D" id="3.50.50.60">
    <property type="entry name" value="FAD/NAD(P)-binding domain"/>
    <property type="match status" value="1"/>
</dbReference>
<dbReference type="AlphaFoldDB" id="A0A9P7W3Y8"/>
<dbReference type="InterPro" id="IPR051104">
    <property type="entry name" value="FAD_monoxygenase"/>
</dbReference>
<reference evidence="5" key="1">
    <citation type="submission" date="2020-11" db="EMBL/GenBank/DDBJ databases">
        <title>Adaptations for nitrogen fixation in a non-lichenized fungal sporocarp promotes dispersal by wood-feeding termites.</title>
        <authorList>
            <consortium name="DOE Joint Genome Institute"/>
            <person name="Koch R.A."/>
            <person name="Yoon G."/>
            <person name="Arayal U."/>
            <person name="Lail K."/>
            <person name="Amirebrahimi M."/>
            <person name="Labutti K."/>
            <person name="Lipzen A."/>
            <person name="Riley R."/>
            <person name="Barry K."/>
            <person name="Henrissat B."/>
            <person name="Grigoriev I.V."/>
            <person name="Herr J.R."/>
            <person name="Aime M.C."/>
        </authorList>
    </citation>
    <scope>NUCLEOTIDE SEQUENCE</scope>
    <source>
        <strain evidence="5">MCA 3950</strain>
    </source>
</reference>
<proteinExistence type="predicted"/>
<organism evidence="5 6">
    <name type="scientific">Guyanagaster necrorhizus</name>
    <dbReference type="NCBI Taxonomy" id="856835"/>
    <lineage>
        <taxon>Eukaryota</taxon>
        <taxon>Fungi</taxon>
        <taxon>Dikarya</taxon>
        <taxon>Basidiomycota</taxon>
        <taxon>Agaricomycotina</taxon>
        <taxon>Agaricomycetes</taxon>
        <taxon>Agaricomycetidae</taxon>
        <taxon>Agaricales</taxon>
        <taxon>Marasmiineae</taxon>
        <taxon>Physalacriaceae</taxon>
        <taxon>Guyanagaster</taxon>
    </lineage>
</organism>
<dbReference type="GO" id="GO:0044550">
    <property type="term" value="P:secondary metabolite biosynthetic process"/>
    <property type="evidence" value="ECO:0007669"/>
    <property type="project" value="TreeGrafter"/>
</dbReference>
<dbReference type="InterPro" id="IPR036188">
    <property type="entry name" value="FAD/NAD-bd_sf"/>
</dbReference>
<evidence type="ECO:0000313" key="6">
    <source>
        <dbReference type="Proteomes" id="UP000812287"/>
    </source>
</evidence>
<sequence length="423" mass="46163">MAKDFTVAIVGGGMCGLACTVGLSKSGIHVDVFEAGSKFEEVGAGVGLGPNALRALKGLGLYEAVLSRSDTPSPTFRQFLFLSGLGEHEVIYDYPRTADDLGLGIYRPVFFDAVVGLLDPSTVHFNKRCVSLTTTETTIAITFADGTTHEADLVIGADGIRSVARNFVVVDAMQKHVTFTNTVAYRGLIPLEDLEAAGLQMQLSTRPIALVGLNKHFVIYPIHGDKRINVVVFMSKRDIPPQPPLPSPWVTAASDGELQDQFQEWGRDARIIVDHMKASSKWSIHALNPPLASYCRGRVVLVGDAAHGMPPHLGAGAGQGFEDVFVLCELLKNDKVTKSNLEVPVTRVVQDALQAYTEVRAPRANWVLERTIEAGQIYESYQPGRETQEVTKLSNLWDPIWHHDLGVDVNRAVEMVSKHVRVS</sequence>
<dbReference type="GeneID" id="66112528"/>
<dbReference type="PANTHER" id="PTHR46720:SF3">
    <property type="entry name" value="FAD-BINDING DOMAIN-CONTAINING PROTEIN-RELATED"/>
    <property type="match status" value="1"/>
</dbReference>
<keyword evidence="2" id="KW-0274">FAD</keyword>
<dbReference type="Pfam" id="PF01494">
    <property type="entry name" value="FAD_binding_3"/>
    <property type="match status" value="1"/>
</dbReference>
<dbReference type="EMBL" id="MU250524">
    <property type="protein sequence ID" value="KAG7452203.1"/>
    <property type="molecule type" value="Genomic_DNA"/>
</dbReference>
<evidence type="ECO:0000256" key="2">
    <source>
        <dbReference type="ARBA" id="ARBA00022827"/>
    </source>
</evidence>
<evidence type="ECO:0000259" key="4">
    <source>
        <dbReference type="Pfam" id="PF01494"/>
    </source>
</evidence>
<evidence type="ECO:0000256" key="3">
    <source>
        <dbReference type="ARBA" id="ARBA00023002"/>
    </source>
</evidence>
<dbReference type="OrthoDB" id="417877at2759"/>
<dbReference type="SUPFAM" id="SSF54373">
    <property type="entry name" value="FAD-linked reductases, C-terminal domain"/>
    <property type="match status" value="1"/>
</dbReference>
<protein>
    <submittedName>
        <fullName evidence="5">FAD/NAD(P)-binding domain-containing protein</fullName>
    </submittedName>
</protein>
<gene>
    <name evidence="5" type="ORF">BT62DRAFT_990495</name>
</gene>